<proteinExistence type="predicted"/>
<dbReference type="InterPro" id="IPR046906">
    <property type="entry name" value="Mab-21_HhH/H2TH-like"/>
</dbReference>
<feature type="domain" description="MYND-type" evidence="5">
    <location>
        <begin position="551"/>
        <end position="590"/>
    </location>
</feature>
<reference evidence="6 7" key="1">
    <citation type="submission" date="2020-06" db="EMBL/GenBank/DDBJ databases">
        <authorList>
            <person name="Li R."/>
            <person name="Bekaert M."/>
        </authorList>
    </citation>
    <scope>NUCLEOTIDE SEQUENCE [LARGE SCALE GENOMIC DNA]</scope>
    <source>
        <strain evidence="7">wild</strain>
    </source>
</reference>
<keyword evidence="7" id="KW-1185">Reference proteome</keyword>
<evidence type="ECO:0000256" key="4">
    <source>
        <dbReference type="PROSITE-ProRule" id="PRU00134"/>
    </source>
</evidence>
<evidence type="ECO:0000256" key="3">
    <source>
        <dbReference type="ARBA" id="ARBA00022833"/>
    </source>
</evidence>
<name>A0A6J8AET7_MYTCO</name>
<dbReference type="InterPro" id="IPR002893">
    <property type="entry name" value="Znf_MYND"/>
</dbReference>
<sequence length="608" mass="71807">MNDSSWLFKVLDDIGANDGYRKICYEKGITTEILNSLSGKFTTYNVGSKIEGTVTPGVRSDTDGVLCDENYPVIEDITKADKNRICLLIVRDPESPAGYVKLQLVVSEENEEIVWEKERLFDCVRLCIKQMLNWIKRGYCPNYFIPTENMFEGKMIESLKVISKNKLEKLLIDGFDCFLQVHSNNFCDYVRSRKHVKWYEKLLKKGIEIYEKDLYMKKIDTCHCVMACLGVILEHHKDYKKITNFIEFLWHTLYTIEHVDTIYEHTPQDTRRALSLLQPYIYTFLASNISAMCIQQPNPHVRDFLLYGCYTFFMKGDLHGRLKFISVLYAIGCYKECKWYLDQENEKYIKYNPSACVCHNIPSKLYPFNTTKIEMSQLKMSTCVIFLPTELPITPDALKIEMFRYIGISSHRSKMKEFRWLWHTWAVVDSNLYYFFLKFLINRKIKGVELPIDALLDINQAVKLMYISNIRHQDVFYNLMSWCFRDVGFTIIALDMSRMSWHIQRPLDSMISFFTKEMRQKHYLFNSAKIHALVILYNIWFTRKPSCFKFCFQCFNITHKAMQTCSRCKTATYCSNQCKNKNKSVHKAVCEIVRRYGDVKETILYERI</sequence>
<dbReference type="Pfam" id="PF01753">
    <property type="entry name" value="zf-MYND"/>
    <property type="match status" value="1"/>
</dbReference>
<gene>
    <name evidence="6" type="ORF">MCOR_6651</name>
</gene>
<dbReference type="EMBL" id="CACVKT020001224">
    <property type="protein sequence ID" value="CAC5366293.1"/>
    <property type="molecule type" value="Genomic_DNA"/>
</dbReference>
<protein>
    <recommendedName>
        <fullName evidence="5">MYND-type domain-containing protein</fullName>
    </recommendedName>
</protein>
<dbReference type="Proteomes" id="UP000507470">
    <property type="component" value="Unassembled WGS sequence"/>
</dbReference>
<evidence type="ECO:0000256" key="2">
    <source>
        <dbReference type="ARBA" id="ARBA00022771"/>
    </source>
</evidence>
<organism evidence="6 7">
    <name type="scientific">Mytilus coruscus</name>
    <name type="common">Sea mussel</name>
    <dbReference type="NCBI Taxonomy" id="42192"/>
    <lineage>
        <taxon>Eukaryota</taxon>
        <taxon>Metazoa</taxon>
        <taxon>Spiralia</taxon>
        <taxon>Lophotrochozoa</taxon>
        <taxon>Mollusca</taxon>
        <taxon>Bivalvia</taxon>
        <taxon>Autobranchia</taxon>
        <taxon>Pteriomorphia</taxon>
        <taxon>Mytilida</taxon>
        <taxon>Mytiloidea</taxon>
        <taxon>Mytilidae</taxon>
        <taxon>Mytilinae</taxon>
        <taxon>Mytilus</taxon>
    </lineage>
</organism>
<evidence type="ECO:0000256" key="1">
    <source>
        <dbReference type="ARBA" id="ARBA00022723"/>
    </source>
</evidence>
<evidence type="ECO:0000313" key="7">
    <source>
        <dbReference type="Proteomes" id="UP000507470"/>
    </source>
</evidence>
<evidence type="ECO:0000259" key="5">
    <source>
        <dbReference type="PROSITE" id="PS50865"/>
    </source>
</evidence>
<dbReference type="PROSITE" id="PS50865">
    <property type="entry name" value="ZF_MYND_2"/>
    <property type="match status" value="1"/>
</dbReference>
<dbReference type="GO" id="GO:0008270">
    <property type="term" value="F:zinc ion binding"/>
    <property type="evidence" value="ECO:0007669"/>
    <property type="project" value="UniProtKB-KW"/>
</dbReference>
<dbReference type="OrthoDB" id="6126910at2759"/>
<dbReference type="Gene3D" id="1.10.1410.40">
    <property type="match status" value="1"/>
</dbReference>
<dbReference type="AlphaFoldDB" id="A0A6J8AET7"/>
<keyword evidence="3" id="KW-0862">Zinc</keyword>
<dbReference type="Gene3D" id="6.10.140.2220">
    <property type="match status" value="1"/>
</dbReference>
<dbReference type="SUPFAM" id="SSF144232">
    <property type="entry name" value="HIT/MYND zinc finger-like"/>
    <property type="match status" value="1"/>
</dbReference>
<evidence type="ECO:0000313" key="6">
    <source>
        <dbReference type="EMBL" id="CAC5366293.1"/>
    </source>
</evidence>
<keyword evidence="2 4" id="KW-0863">Zinc-finger</keyword>
<accession>A0A6J8AET7</accession>
<dbReference type="Pfam" id="PF20266">
    <property type="entry name" value="Mab-21_C"/>
    <property type="match status" value="1"/>
</dbReference>
<keyword evidence="1" id="KW-0479">Metal-binding</keyword>